<dbReference type="EMBL" id="JAADJG010001822">
    <property type="protein sequence ID" value="KAF4414576.1"/>
    <property type="molecule type" value="Genomic_DNA"/>
</dbReference>
<sequence length="80" mass="8715">MIPSQGKKTASLVPGKSDAWDLVGLQFGLREKATATTIGKICGSIITRPQYTSLFDAAQSGFNLKTESLPVWLQDLDFVR</sequence>
<keyword evidence="2" id="KW-1185">Reference proteome</keyword>
<evidence type="ECO:0000313" key="2">
    <source>
        <dbReference type="Proteomes" id="UP000605986"/>
    </source>
</evidence>
<feature type="non-terminal residue" evidence="1">
    <location>
        <position position="80"/>
    </location>
</feature>
<dbReference type="Proteomes" id="UP000605986">
    <property type="component" value="Unassembled WGS sequence"/>
</dbReference>
<accession>A0A8H4NBT2</accession>
<evidence type="ECO:0000313" key="1">
    <source>
        <dbReference type="EMBL" id="KAF4414576.1"/>
    </source>
</evidence>
<comment type="caution">
    <text evidence="1">The sequence shown here is derived from an EMBL/GenBank/DDBJ whole genome shotgun (WGS) entry which is preliminary data.</text>
</comment>
<gene>
    <name evidence="1" type="ORF">F53441_14731</name>
</gene>
<organism evidence="1 2">
    <name type="scientific">Fusarium austroafricanum</name>
    <dbReference type="NCBI Taxonomy" id="2364996"/>
    <lineage>
        <taxon>Eukaryota</taxon>
        <taxon>Fungi</taxon>
        <taxon>Dikarya</taxon>
        <taxon>Ascomycota</taxon>
        <taxon>Pezizomycotina</taxon>
        <taxon>Sordariomycetes</taxon>
        <taxon>Hypocreomycetidae</taxon>
        <taxon>Hypocreales</taxon>
        <taxon>Nectriaceae</taxon>
        <taxon>Fusarium</taxon>
        <taxon>Fusarium concolor species complex</taxon>
    </lineage>
</organism>
<reference evidence="1" key="1">
    <citation type="submission" date="2020-01" db="EMBL/GenBank/DDBJ databases">
        <title>Identification and distribution of gene clusters putatively required for synthesis of sphingolipid metabolism inhibitors in phylogenetically diverse species of the filamentous fungus Fusarium.</title>
        <authorList>
            <person name="Kim H.-S."/>
            <person name="Busman M."/>
            <person name="Brown D.W."/>
            <person name="Divon H."/>
            <person name="Uhlig S."/>
            <person name="Proctor R.H."/>
        </authorList>
    </citation>
    <scope>NUCLEOTIDE SEQUENCE</scope>
    <source>
        <strain evidence="1">NRRL 53441</strain>
    </source>
</reference>
<proteinExistence type="predicted"/>
<dbReference type="AlphaFoldDB" id="A0A8H4NBT2"/>
<protein>
    <submittedName>
        <fullName evidence="1">Uncharacterized protein</fullName>
    </submittedName>
</protein>
<name>A0A8H4NBT2_9HYPO</name>